<keyword evidence="3" id="KW-1185">Reference proteome</keyword>
<name>A0A9N9A7Q0_9GLOM</name>
<evidence type="ECO:0000313" key="2">
    <source>
        <dbReference type="EMBL" id="CAG8520707.1"/>
    </source>
</evidence>
<sequence>MSHSEDNLSEDEERFDDADGGWPEDEGGDDHLDHKGDDEKKRDEGNMIQKISSC</sequence>
<feature type="compositionally biased region" description="Basic and acidic residues" evidence="1">
    <location>
        <begin position="29"/>
        <end position="45"/>
    </location>
</feature>
<gene>
    <name evidence="2" type="ORF">DERYTH_LOCUS3855</name>
</gene>
<dbReference type="EMBL" id="CAJVPY010001408">
    <property type="protein sequence ID" value="CAG8520707.1"/>
    <property type="molecule type" value="Genomic_DNA"/>
</dbReference>
<feature type="region of interest" description="Disordered" evidence="1">
    <location>
        <begin position="1"/>
        <end position="54"/>
    </location>
</feature>
<reference evidence="2" key="1">
    <citation type="submission" date="2021-06" db="EMBL/GenBank/DDBJ databases">
        <authorList>
            <person name="Kallberg Y."/>
            <person name="Tangrot J."/>
            <person name="Rosling A."/>
        </authorList>
    </citation>
    <scope>NUCLEOTIDE SEQUENCE</scope>
    <source>
        <strain evidence="2">MA453B</strain>
    </source>
</reference>
<dbReference type="AlphaFoldDB" id="A0A9N9A7Q0"/>
<accession>A0A9N9A7Q0</accession>
<dbReference type="Proteomes" id="UP000789405">
    <property type="component" value="Unassembled WGS sequence"/>
</dbReference>
<organism evidence="2 3">
    <name type="scientific">Dentiscutata erythropus</name>
    <dbReference type="NCBI Taxonomy" id="1348616"/>
    <lineage>
        <taxon>Eukaryota</taxon>
        <taxon>Fungi</taxon>
        <taxon>Fungi incertae sedis</taxon>
        <taxon>Mucoromycota</taxon>
        <taxon>Glomeromycotina</taxon>
        <taxon>Glomeromycetes</taxon>
        <taxon>Diversisporales</taxon>
        <taxon>Gigasporaceae</taxon>
        <taxon>Dentiscutata</taxon>
    </lineage>
</organism>
<protein>
    <submittedName>
        <fullName evidence="2">16386_t:CDS:1</fullName>
    </submittedName>
</protein>
<feature type="compositionally biased region" description="Acidic residues" evidence="1">
    <location>
        <begin position="7"/>
        <end position="28"/>
    </location>
</feature>
<comment type="caution">
    <text evidence="2">The sequence shown here is derived from an EMBL/GenBank/DDBJ whole genome shotgun (WGS) entry which is preliminary data.</text>
</comment>
<proteinExistence type="predicted"/>
<evidence type="ECO:0000256" key="1">
    <source>
        <dbReference type="SAM" id="MobiDB-lite"/>
    </source>
</evidence>
<evidence type="ECO:0000313" key="3">
    <source>
        <dbReference type="Proteomes" id="UP000789405"/>
    </source>
</evidence>